<feature type="region of interest" description="Disordered" evidence="1">
    <location>
        <begin position="161"/>
        <end position="193"/>
    </location>
</feature>
<dbReference type="Proteomes" id="UP001152798">
    <property type="component" value="Chromosome 6"/>
</dbReference>
<name>A0A9P0HN41_NEZVI</name>
<proteinExistence type="predicted"/>
<organism evidence="2 3">
    <name type="scientific">Nezara viridula</name>
    <name type="common">Southern green stink bug</name>
    <name type="synonym">Cimex viridulus</name>
    <dbReference type="NCBI Taxonomy" id="85310"/>
    <lineage>
        <taxon>Eukaryota</taxon>
        <taxon>Metazoa</taxon>
        <taxon>Ecdysozoa</taxon>
        <taxon>Arthropoda</taxon>
        <taxon>Hexapoda</taxon>
        <taxon>Insecta</taxon>
        <taxon>Pterygota</taxon>
        <taxon>Neoptera</taxon>
        <taxon>Paraneoptera</taxon>
        <taxon>Hemiptera</taxon>
        <taxon>Heteroptera</taxon>
        <taxon>Panheteroptera</taxon>
        <taxon>Pentatomomorpha</taxon>
        <taxon>Pentatomoidea</taxon>
        <taxon>Pentatomidae</taxon>
        <taxon>Pentatominae</taxon>
        <taxon>Nezara</taxon>
    </lineage>
</organism>
<accession>A0A9P0HN41</accession>
<sequence>MPQRLMFNQAVSWTARRSGGCGDVTGQSTNVMESERERDNRWLSLADERRTNGNEHGNFSFSFISAGPTDWSLAPPITFGPTYRLQFSHKKPVGNRGHIVFLPRFLAKGPAPKYPVYRGWTQGPADIGKKKDDEGGHEWRYSQDQDINILALATSYIPVINRTSGRPTSKKTTEYHGDRTQNGKMRVGSGVPD</sequence>
<feature type="region of interest" description="Disordered" evidence="1">
    <location>
        <begin position="18"/>
        <end position="37"/>
    </location>
</feature>
<evidence type="ECO:0000313" key="2">
    <source>
        <dbReference type="EMBL" id="CAH1404749.1"/>
    </source>
</evidence>
<dbReference type="EMBL" id="OV725082">
    <property type="protein sequence ID" value="CAH1404749.1"/>
    <property type="molecule type" value="Genomic_DNA"/>
</dbReference>
<gene>
    <name evidence="2" type="ORF">NEZAVI_LOCUS13103</name>
</gene>
<dbReference type="AlphaFoldDB" id="A0A9P0HN41"/>
<reference evidence="2" key="1">
    <citation type="submission" date="2022-01" db="EMBL/GenBank/DDBJ databases">
        <authorList>
            <person name="King R."/>
        </authorList>
    </citation>
    <scope>NUCLEOTIDE SEQUENCE</scope>
</reference>
<evidence type="ECO:0000313" key="3">
    <source>
        <dbReference type="Proteomes" id="UP001152798"/>
    </source>
</evidence>
<protein>
    <submittedName>
        <fullName evidence="2">Uncharacterized protein</fullName>
    </submittedName>
</protein>
<feature type="compositionally biased region" description="Basic and acidic residues" evidence="1">
    <location>
        <begin position="171"/>
        <end position="181"/>
    </location>
</feature>
<evidence type="ECO:0000256" key="1">
    <source>
        <dbReference type="SAM" id="MobiDB-lite"/>
    </source>
</evidence>
<keyword evidence="3" id="KW-1185">Reference proteome</keyword>